<proteinExistence type="predicted"/>
<gene>
    <name evidence="2" type="ORF">MNBD_GAMMA01-800</name>
</gene>
<organism evidence="2">
    <name type="scientific">hydrothermal vent metagenome</name>
    <dbReference type="NCBI Taxonomy" id="652676"/>
    <lineage>
        <taxon>unclassified sequences</taxon>
        <taxon>metagenomes</taxon>
        <taxon>ecological metagenomes</taxon>
    </lineage>
</organism>
<accession>A0A3B0WBJ1</accession>
<dbReference type="Gene3D" id="3.30.460.10">
    <property type="entry name" value="Beta Polymerase, domain 2"/>
    <property type="match status" value="1"/>
</dbReference>
<dbReference type="InterPro" id="IPR043519">
    <property type="entry name" value="NT_sf"/>
</dbReference>
<sequence length="122" mass="13552">MRIEIDSQGALTLPVRLTDEELAGLGKAFNKVLSPVGAKVVSLFGSRTDPAKKGGDIDLLVICTKPLIQPQTKMTRLLLMAIEDEIGEQKIDIVWDMPGEDNPFIKHAREEGRVIWQAKEEK</sequence>
<dbReference type="SUPFAM" id="SSF81301">
    <property type="entry name" value="Nucleotidyltransferase"/>
    <property type="match status" value="1"/>
</dbReference>
<dbReference type="AlphaFoldDB" id="A0A3B0WBJ1"/>
<dbReference type="EMBL" id="UOEW01000292">
    <property type="protein sequence ID" value="VAW41014.1"/>
    <property type="molecule type" value="Genomic_DNA"/>
</dbReference>
<dbReference type="Pfam" id="PF18765">
    <property type="entry name" value="Polbeta"/>
    <property type="match status" value="1"/>
</dbReference>
<dbReference type="InterPro" id="IPR041633">
    <property type="entry name" value="Polbeta"/>
</dbReference>
<evidence type="ECO:0000259" key="1">
    <source>
        <dbReference type="Pfam" id="PF18765"/>
    </source>
</evidence>
<protein>
    <recommendedName>
        <fullName evidence="1">Polymerase beta nucleotidyltransferase domain-containing protein</fullName>
    </recommendedName>
</protein>
<name>A0A3B0WBJ1_9ZZZZ</name>
<evidence type="ECO:0000313" key="2">
    <source>
        <dbReference type="EMBL" id="VAW41014.1"/>
    </source>
</evidence>
<dbReference type="CDD" id="cd05403">
    <property type="entry name" value="NT_KNTase_like"/>
    <property type="match status" value="1"/>
</dbReference>
<reference evidence="2" key="1">
    <citation type="submission" date="2018-06" db="EMBL/GenBank/DDBJ databases">
        <authorList>
            <person name="Zhirakovskaya E."/>
        </authorList>
    </citation>
    <scope>NUCLEOTIDE SEQUENCE</scope>
</reference>
<feature type="domain" description="Polymerase beta nucleotidyltransferase" evidence="1">
    <location>
        <begin position="39"/>
        <end position="121"/>
    </location>
</feature>